<dbReference type="Proteomes" id="UP001501521">
    <property type="component" value="Unassembled WGS sequence"/>
</dbReference>
<dbReference type="Pfam" id="PF14300">
    <property type="entry name" value="DMP19"/>
    <property type="match status" value="1"/>
</dbReference>
<evidence type="ECO:0000313" key="2">
    <source>
        <dbReference type="EMBL" id="GAA4896835.1"/>
    </source>
</evidence>
<comment type="caution">
    <text evidence="2">The sequence shown here is derived from an EMBL/GenBank/DDBJ whole genome shotgun (WGS) entry which is preliminary data.</text>
</comment>
<proteinExistence type="predicted"/>
<accession>A0ABP9F9U8</accession>
<dbReference type="InterPro" id="IPR025402">
    <property type="entry name" value="DMP19_C"/>
</dbReference>
<feature type="domain" description="DNA mimic protein DMP19 C-terminal" evidence="1">
    <location>
        <begin position="22"/>
        <end position="120"/>
    </location>
</feature>
<evidence type="ECO:0000313" key="3">
    <source>
        <dbReference type="Proteomes" id="UP001501521"/>
    </source>
</evidence>
<evidence type="ECO:0000259" key="1">
    <source>
        <dbReference type="Pfam" id="PF14300"/>
    </source>
</evidence>
<sequence>MSNLDRIWNRALDGGADGDGDLALAAALVFHGMVMNGGALHAVETIDPEELAEAKDGYRWLGLDQVADLITRIEAEAAALAPGDVEAVEDLETSADDDYYALIPDDAALQEALAARYDEEPDAFDAV</sequence>
<organism evidence="2 3">
    <name type="scientific">Tessaracoccus lubricantis</name>
    <dbReference type="NCBI Taxonomy" id="545543"/>
    <lineage>
        <taxon>Bacteria</taxon>
        <taxon>Bacillati</taxon>
        <taxon>Actinomycetota</taxon>
        <taxon>Actinomycetes</taxon>
        <taxon>Propionibacteriales</taxon>
        <taxon>Propionibacteriaceae</taxon>
        <taxon>Tessaracoccus</taxon>
    </lineage>
</organism>
<dbReference type="EMBL" id="BAABLV010000020">
    <property type="protein sequence ID" value="GAA4896835.1"/>
    <property type="molecule type" value="Genomic_DNA"/>
</dbReference>
<name>A0ABP9F9U8_9ACTN</name>
<protein>
    <recommendedName>
        <fullName evidence="1">DNA mimic protein DMP19 C-terminal domain-containing protein</fullName>
    </recommendedName>
</protein>
<gene>
    <name evidence="2" type="ORF">GCM10025789_13350</name>
</gene>
<keyword evidence="3" id="KW-1185">Reference proteome</keyword>
<reference evidence="3" key="1">
    <citation type="journal article" date="2019" name="Int. J. Syst. Evol. Microbiol.">
        <title>The Global Catalogue of Microorganisms (GCM) 10K type strain sequencing project: providing services to taxonomists for standard genome sequencing and annotation.</title>
        <authorList>
            <consortium name="The Broad Institute Genomics Platform"/>
            <consortium name="The Broad Institute Genome Sequencing Center for Infectious Disease"/>
            <person name="Wu L."/>
            <person name="Ma J."/>
        </authorList>
    </citation>
    <scope>NUCLEOTIDE SEQUENCE [LARGE SCALE GENOMIC DNA]</scope>
    <source>
        <strain evidence="3">JCM 19125</strain>
    </source>
</reference>
<dbReference type="RefSeq" id="WP_345580827.1">
    <property type="nucleotide sequence ID" value="NZ_BAABLV010000020.1"/>
</dbReference>